<comment type="similarity">
    <text evidence="4">Belongs to the Toll-like receptor family.</text>
</comment>
<evidence type="ECO:0000256" key="15">
    <source>
        <dbReference type="ARBA" id="ARBA00023136"/>
    </source>
</evidence>
<evidence type="ECO:0000259" key="21">
    <source>
        <dbReference type="PROSITE" id="PS50104"/>
    </source>
</evidence>
<dbReference type="EMBL" id="AMQN01005370">
    <property type="status" value="NOT_ANNOTATED_CDS"/>
    <property type="molecule type" value="Genomic_DNA"/>
</dbReference>
<evidence type="ECO:0000256" key="6">
    <source>
        <dbReference type="ARBA" id="ARBA00022588"/>
    </source>
</evidence>
<dbReference type="InterPro" id="IPR003591">
    <property type="entry name" value="Leu-rich_rpt_typical-subtyp"/>
</dbReference>
<keyword evidence="16" id="KW-0675">Receptor</keyword>
<dbReference type="AlphaFoldDB" id="R7VA14"/>
<keyword evidence="8" id="KW-0812">Transmembrane</keyword>
<dbReference type="PROSITE" id="PS51450">
    <property type="entry name" value="LRR"/>
    <property type="match status" value="2"/>
</dbReference>
<dbReference type="InterPro" id="IPR000483">
    <property type="entry name" value="Cys-rich_flank_reg_C"/>
</dbReference>
<evidence type="ECO:0000256" key="11">
    <source>
        <dbReference type="ARBA" id="ARBA00022753"/>
    </source>
</evidence>
<dbReference type="GO" id="GO:0046696">
    <property type="term" value="C:lipopolysaccharide receptor complex"/>
    <property type="evidence" value="ECO:0007669"/>
    <property type="project" value="TreeGrafter"/>
</dbReference>
<keyword evidence="9" id="KW-0732">Signal</keyword>
<evidence type="ECO:0000256" key="3">
    <source>
        <dbReference type="ARBA" id="ARBA00004466"/>
    </source>
</evidence>
<feature type="domain" description="TIR" evidence="21">
    <location>
        <begin position="351"/>
        <end position="495"/>
    </location>
</feature>
<dbReference type="STRING" id="283909.R7VA14"/>
<dbReference type="GO" id="GO:0045087">
    <property type="term" value="P:innate immune response"/>
    <property type="evidence" value="ECO:0007669"/>
    <property type="project" value="UniProtKB-KW"/>
</dbReference>
<dbReference type="InterPro" id="IPR032675">
    <property type="entry name" value="LRR_dom_sf"/>
</dbReference>
<dbReference type="SMART" id="SM00082">
    <property type="entry name" value="LRRCT"/>
    <property type="match status" value="1"/>
</dbReference>
<reference evidence="22 24" key="2">
    <citation type="journal article" date="2013" name="Nature">
        <title>Insights into bilaterian evolution from three spiralian genomes.</title>
        <authorList>
            <person name="Simakov O."/>
            <person name="Marletaz F."/>
            <person name="Cho S.J."/>
            <person name="Edsinger-Gonzales E."/>
            <person name="Havlak P."/>
            <person name="Hellsten U."/>
            <person name="Kuo D.H."/>
            <person name="Larsson T."/>
            <person name="Lv J."/>
            <person name="Arendt D."/>
            <person name="Savage R."/>
            <person name="Osoegawa K."/>
            <person name="de Jong P."/>
            <person name="Grimwood J."/>
            <person name="Chapman J.A."/>
            <person name="Shapiro H."/>
            <person name="Aerts A."/>
            <person name="Otillar R.P."/>
            <person name="Terry A.Y."/>
            <person name="Boore J.L."/>
            <person name="Grigoriev I.V."/>
            <person name="Lindberg D.R."/>
            <person name="Seaver E.C."/>
            <person name="Weisblat D.A."/>
            <person name="Putnam N.H."/>
            <person name="Rokhsar D.S."/>
        </authorList>
    </citation>
    <scope>NUCLEOTIDE SEQUENCE</scope>
    <source>
        <strain evidence="22 24">I ESC-2004</strain>
    </source>
</reference>
<dbReference type="OrthoDB" id="1421090at2759"/>
<dbReference type="Gene3D" id="3.80.10.10">
    <property type="entry name" value="Ribonuclease Inhibitor"/>
    <property type="match status" value="2"/>
</dbReference>
<dbReference type="InterPro" id="IPR035897">
    <property type="entry name" value="Toll_tir_struct_dom_sf"/>
</dbReference>
<evidence type="ECO:0000256" key="2">
    <source>
        <dbReference type="ARBA" id="ARBA00004412"/>
    </source>
</evidence>
<name>R7VA14_CAPTE</name>
<dbReference type="GO" id="GO:0001530">
    <property type="term" value="F:lipopolysaccharide binding"/>
    <property type="evidence" value="ECO:0007669"/>
    <property type="project" value="TreeGrafter"/>
</dbReference>
<keyword evidence="14" id="KW-1133">Transmembrane helix</keyword>
<reference evidence="23" key="3">
    <citation type="submission" date="2015-06" db="UniProtKB">
        <authorList>
            <consortium name="EnsemblMetazoa"/>
        </authorList>
    </citation>
    <scope>IDENTIFICATION</scope>
</reference>
<dbReference type="InterPro" id="IPR000157">
    <property type="entry name" value="TIR_dom"/>
</dbReference>
<dbReference type="SMART" id="SM00369">
    <property type="entry name" value="LRR_TYP"/>
    <property type="match status" value="5"/>
</dbReference>
<dbReference type="GO" id="GO:0001726">
    <property type="term" value="C:ruffle"/>
    <property type="evidence" value="ECO:0007669"/>
    <property type="project" value="UniProtKB-SubCell"/>
</dbReference>
<keyword evidence="5" id="KW-1003">Cell membrane</keyword>
<dbReference type="Gene3D" id="3.40.50.10140">
    <property type="entry name" value="Toll/interleukin-1 receptor homology (TIR) domain"/>
    <property type="match status" value="1"/>
</dbReference>
<accession>R7VA14</accession>
<dbReference type="SUPFAM" id="SSF52200">
    <property type="entry name" value="Toll/Interleukin receptor TIR domain"/>
    <property type="match status" value="1"/>
</dbReference>
<evidence type="ECO:0000256" key="9">
    <source>
        <dbReference type="ARBA" id="ARBA00022729"/>
    </source>
</evidence>
<dbReference type="EMBL" id="KB295847">
    <property type="protein sequence ID" value="ELU12575.1"/>
    <property type="molecule type" value="Genomic_DNA"/>
</dbReference>
<evidence type="ECO:0000256" key="18">
    <source>
        <dbReference type="ARBA" id="ARBA00023198"/>
    </source>
</evidence>
<dbReference type="PANTHER" id="PTHR24365:SF521">
    <property type="entry name" value="TOLL-LIKE RECEPTOR 4"/>
    <property type="match status" value="1"/>
</dbReference>
<evidence type="ECO:0000256" key="20">
    <source>
        <dbReference type="ARBA" id="ARBA00040109"/>
    </source>
</evidence>
<organism evidence="22">
    <name type="scientific">Capitella teleta</name>
    <name type="common">Polychaete worm</name>
    <dbReference type="NCBI Taxonomy" id="283909"/>
    <lineage>
        <taxon>Eukaryota</taxon>
        <taxon>Metazoa</taxon>
        <taxon>Spiralia</taxon>
        <taxon>Lophotrochozoa</taxon>
        <taxon>Annelida</taxon>
        <taxon>Polychaeta</taxon>
        <taxon>Sedentaria</taxon>
        <taxon>Scolecida</taxon>
        <taxon>Capitellidae</taxon>
        <taxon>Capitella</taxon>
    </lineage>
</organism>
<evidence type="ECO:0000256" key="12">
    <source>
        <dbReference type="ARBA" id="ARBA00022843"/>
    </source>
</evidence>
<keyword evidence="10" id="KW-0677">Repeat</keyword>
<dbReference type="GO" id="GO:0001875">
    <property type="term" value="F:lipopolysaccharide immune receptor activity"/>
    <property type="evidence" value="ECO:0007669"/>
    <property type="project" value="TreeGrafter"/>
</dbReference>
<evidence type="ECO:0000256" key="5">
    <source>
        <dbReference type="ARBA" id="ARBA00022475"/>
    </source>
</evidence>
<keyword evidence="19" id="KW-0966">Cell projection</keyword>
<dbReference type="Proteomes" id="UP000014760">
    <property type="component" value="Unassembled WGS sequence"/>
</dbReference>
<dbReference type="SUPFAM" id="SSF52058">
    <property type="entry name" value="L domain-like"/>
    <property type="match status" value="1"/>
</dbReference>
<evidence type="ECO:0000256" key="7">
    <source>
        <dbReference type="ARBA" id="ARBA00022614"/>
    </source>
</evidence>
<keyword evidence="17" id="KW-0325">Glycoprotein</keyword>
<keyword evidence="12" id="KW-0832">Ubl conjugation</keyword>
<dbReference type="GO" id="GO:0005886">
    <property type="term" value="C:plasma membrane"/>
    <property type="evidence" value="ECO:0007669"/>
    <property type="project" value="UniProtKB-SubCell"/>
</dbReference>
<keyword evidence="7" id="KW-0433">Leucine-rich repeat</keyword>
<evidence type="ECO:0000256" key="4">
    <source>
        <dbReference type="ARBA" id="ARBA00009634"/>
    </source>
</evidence>
<dbReference type="EnsemblMetazoa" id="CapteT201621">
    <property type="protein sequence ID" value="CapteP201621"/>
    <property type="gene ID" value="CapteG201621"/>
</dbReference>
<evidence type="ECO:0000313" key="22">
    <source>
        <dbReference type="EMBL" id="ELU12575.1"/>
    </source>
</evidence>
<comment type="subcellular location">
    <subcellularLocation>
        <location evidence="1">Cell membrane</location>
        <topology evidence="1">Single-pass type I membrane protein</topology>
    </subcellularLocation>
    <subcellularLocation>
        <location evidence="3">Cell projection</location>
        <location evidence="3">Ruffle</location>
    </subcellularLocation>
    <subcellularLocation>
        <location evidence="2">Early endosome</location>
    </subcellularLocation>
</comment>
<dbReference type="Pfam" id="PF01582">
    <property type="entry name" value="TIR"/>
    <property type="match status" value="1"/>
</dbReference>
<evidence type="ECO:0000256" key="1">
    <source>
        <dbReference type="ARBA" id="ARBA00004251"/>
    </source>
</evidence>
<evidence type="ECO:0000256" key="16">
    <source>
        <dbReference type="ARBA" id="ARBA00023170"/>
    </source>
</evidence>
<keyword evidence="6" id="KW-0399">Innate immunity</keyword>
<evidence type="ECO:0000313" key="23">
    <source>
        <dbReference type="EnsemblMetazoa" id="CapteP201621"/>
    </source>
</evidence>
<reference evidence="24" key="1">
    <citation type="submission" date="2012-12" db="EMBL/GenBank/DDBJ databases">
        <authorList>
            <person name="Hellsten U."/>
            <person name="Grimwood J."/>
            <person name="Chapman J.A."/>
            <person name="Shapiro H."/>
            <person name="Aerts A."/>
            <person name="Otillar R.P."/>
            <person name="Terry A.Y."/>
            <person name="Boore J.L."/>
            <person name="Simakov O."/>
            <person name="Marletaz F."/>
            <person name="Cho S.-J."/>
            <person name="Edsinger-Gonzales E."/>
            <person name="Havlak P."/>
            <person name="Kuo D.-H."/>
            <person name="Larsson T."/>
            <person name="Lv J."/>
            <person name="Arendt D."/>
            <person name="Savage R."/>
            <person name="Osoegawa K."/>
            <person name="de Jong P."/>
            <person name="Lindberg D.R."/>
            <person name="Seaver E.C."/>
            <person name="Weisblat D.A."/>
            <person name="Putnam N.H."/>
            <person name="Grigoriev I.V."/>
            <person name="Rokhsar D.S."/>
        </authorList>
    </citation>
    <scope>NUCLEOTIDE SEQUENCE</scope>
    <source>
        <strain evidence="24">I ESC-2004</strain>
    </source>
</reference>
<evidence type="ECO:0000256" key="8">
    <source>
        <dbReference type="ARBA" id="ARBA00022692"/>
    </source>
</evidence>
<dbReference type="OMA" id="GTHMANI"/>
<evidence type="ECO:0000256" key="17">
    <source>
        <dbReference type="ARBA" id="ARBA00023180"/>
    </source>
</evidence>
<evidence type="ECO:0000256" key="19">
    <source>
        <dbReference type="ARBA" id="ARBA00023273"/>
    </source>
</evidence>
<dbReference type="GO" id="GO:0032497">
    <property type="term" value="P:detection of lipopolysaccharide"/>
    <property type="evidence" value="ECO:0007669"/>
    <property type="project" value="TreeGrafter"/>
</dbReference>
<dbReference type="HOGENOM" id="CLU_527039_0_0_1"/>
<dbReference type="PROSITE" id="PS50104">
    <property type="entry name" value="TIR"/>
    <property type="match status" value="1"/>
</dbReference>
<dbReference type="PANTHER" id="PTHR24365">
    <property type="entry name" value="TOLL-LIKE RECEPTOR"/>
    <property type="match status" value="1"/>
</dbReference>
<dbReference type="GO" id="GO:0034142">
    <property type="term" value="P:toll-like receptor 4 signaling pathway"/>
    <property type="evidence" value="ECO:0007669"/>
    <property type="project" value="TreeGrafter"/>
</dbReference>
<sequence>MMRFTLRAQSLKSLGENAKSFELNLPNNPLICNSADGSFSDLILHRLLLMSCECTKISAKAFTNLTLKSLHLNQNKLPHFPDLTDHEETLTFRQSLFVMKLINNVISNLSKANFQGFDSLEQLNIEYNQIRHLPDDCFENLKSIKSLNFNKNHIHAVQEFALNNPTLRYINLQNNPPLVFSFRGKDLFRHATGIETIYLADCRFEQDTPKYLFQNLTSLKWLKLESVKLSSFGRYGLRGLANLSTLHLDSLLLTELHDETFAGLDSLTELYITANRIRIVNTSSFPGRLSQNIKKLDFSDNPFDCSCELFWFMNWVTDNKHKLMQYGDRTDRYKCSSPESMKNVHLSDLHLSPEECISRPLNVAVWVNLVKNVLLPEFEVHTQPPFKVCMYGRNWLADRNIDECIVESLTQSRKTLMLVTNAFAESQWCQFEIAMAQLRIIENDNDNLLLAVVEDIDYVNMTPRLRLIMKRKVYLRWTEDEVGKGLFWERLKQMLRAESGSLVETMPPREELRSVLS</sequence>
<gene>
    <name evidence="22" type="ORF">CAPTEDRAFT_201621</name>
</gene>
<proteinExistence type="inferred from homology"/>
<keyword evidence="24" id="KW-1185">Reference proteome</keyword>
<dbReference type="GO" id="GO:0005769">
    <property type="term" value="C:early endosome"/>
    <property type="evidence" value="ECO:0007669"/>
    <property type="project" value="UniProtKB-SubCell"/>
</dbReference>
<keyword evidence="18" id="KW-0395">Inflammatory response</keyword>
<dbReference type="Pfam" id="PF13855">
    <property type="entry name" value="LRR_8"/>
    <property type="match status" value="2"/>
</dbReference>
<keyword evidence="13" id="KW-0391">Immunity</keyword>
<evidence type="ECO:0000256" key="14">
    <source>
        <dbReference type="ARBA" id="ARBA00022989"/>
    </source>
</evidence>
<evidence type="ECO:0000313" key="24">
    <source>
        <dbReference type="Proteomes" id="UP000014760"/>
    </source>
</evidence>
<protein>
    <recommendedName>
        <fullName evidence="20">Toll-like receptor 4</fullName>
    </recommendedName>
</protein>
<dbReference type="GO" id="GO:0002755">
    <property type="term" value="P:MyD88-dependent toll-like receptor signaling pathway"/>
    <property type="evidence" value="ECO:0007669"/>
    <property type="project" value="TreeGrafter"/>
</dbReference>
<keyword evidence="11" id="KW-0967">Endosome</keyword>
<dbReference type="InterPro" id="IPR001611">
    <property type="entry name" value="Leu-rich_rpt"/>
</dbReference>
<keyword evidence="15" id="KW-0472">Membrane</keyword>
<evidence type="ECO:0000256" key="10">
    <source>
        <dbReference type="ARBA" id="ARBA00022737"/>
    </source>
</evidence>
<dbReference type="SMART" id="SM00255">
    <property type="entry name" value="TIR"/>
    <property type="match status" value="1"/>
</dbReference>
<evidence type="ECO:0000256" key="13">
    <source>
        <dbReference type="ARBA" id="ARBA00022859"/>
    </source>
</evidence>
<dbReference type="GO" id="GO:0050829">
    <property type="term" value="P:defense response to Gram-negative bacterium"/>
    <property type="evidence" value="ECO:0007669"/>
    <property type="project" value="TreeGrafter"/>
</dbReference>